<protein>
    <submittedName>
        <fullName evidence="1">Uncharacterized protein</fullName>
    </submittedName>
</protein>
<gene>
    <name evidence="1" type="ORF">BN9_125970</name>
</gene>
<name>A0A024GV44_9STRA</name>
<evidence type="ECO:0000313" key="1">
    <source>
        <dbReference type="EMBL" id="CCI50614.1"/>
    </source>
</evidence>
<proteinExistence type="predicted"/>
<dbReference type="OrthoDB" id="10251809at2759"/>
<keyword evidence="2" id="KW-1185">Reference proteome</keyword>
<reference evidence="1 2" key="1">
    <citation type="submission" date="2012-05" db="EMBL/GenBank/DDBJ databases">
        <title>Recombination and specialization in a pathogen metapopulation.</title>
        <authorList>
            <person name="Gardiner A."/>
            <person name="Kemen E."/>
            <person name="Schultz-Larsen T."/>
            <person name="MacLean D."/>
            <person name="Van Oosterhout C."/>
            <person name="Jones J.D.G."/>
        </authorList>
    </citation>
    <scope>NUCLEOTIDE SEQUENCE [LARGE SCALE GENOMIC DNA]</scope>
    <source>
        <strain evidence="1 2">Ac Nc2</strain>
    </source>
</reference>
<organism evidence="1 2">
    <name type="scientific">Albugo candida</name>
    <dbReference type="NCBI Taxonomy" id="65357"/>
    <lineage>
        <taxon>Eukaryota</taxon>
        <taxon>Sar</taxon>
        <taxon>Stramenopiles</taxon>
        <taxon>Oomycota</taxon>
        <taxon>Peronosporomycetes</taxon>
        <taxon>Albuginales</taxon>
        <taxon>Albuginaceae</taxon>
        <taxon>Albugo</taxon>
    </lineage>
</organism>
<accession>A0A024GV44</accession>
<comment type="caution">
    <text evidence="1">The sequence shown here is derived from an EMBL/GenBank/DDBJ whole genome shotgun (WGS) entry which is preliminary data.</text>
</comment>
<dbReference type="Proteomes" id="UP000053237">
    <property type="component" value="Unassembled WGS sequence"/>
</dbReference>
<dbReference type="InterPro" id="IPR015915">
    <property type="entry name" value="Kelch-typ_b-propeller"/>
</dbReference>
<sequence length="154" mass="17787">MDGHNTWDNLYEFNFKIQLWKKLETIGWIPPHRYRQSVVVFDDNMFIFGGVDKPKSTPMIYSEPLIVPLSLRVKCTCLVVTMEPTGCAIYIPLNLVSLPPCIDCQFLTICMQEYFVQCLWLNYMQLHTQTLQKNETIGSIQRLTSGHSFTANSS</sequence>
<dbReference type="STRING" id="65357.A0A024GV44"/>
<dbReference type="InParanoid" id="A0A024GV44"/>
<dbReference type="SUPFAM" id="SSF117281">
    <property type="entry name" value="Kelch motif"/>
    <property type="match status" value="1"/>
</dbReference>
<dbReference type="AlphaFoldDB" id="A0A024GV44"/>
<evidence type="ECO:0000313" key="2">
    <source>
        <dbReference type="Proteomes" id="UP000053237"/>
    </source>
</evidence>
<dbReference type="Gene3D" id="2.120.10.80">
    <property type="entry name" value="Kelch-type beta propeller"/>
    <property type="match status" value="1"/>
</dbReference>
<dbReference type="EMBL" id="CAIX01000873">
    <property type="protein sequence ID" value="CCI50614.1"/>
    <property type="molecule type" value="Genomic_DNA"/>
</dbReference>